<dbReference type="EMBL" id="GBXM01007970">
    <property type="protein sequence ID" value="JAI00608.1"/>
    <property type="molecule type" value="Transcribed_RNA"/>
</dbReference>
<name>A0A0E9XCY5_ANGAN</name>
<proteinExistence type="predicted"/>
<organism evidence="1">
    <name type="scientific">Anguilla anguilla</name>
    <name type="common">European freshwater eel</name>
    <name type="synonym">Muraena anguilla</name>
    <dbReference type="NCBI Taxonomy" id="7936"/>
    <lineage>
        <taxon>Eukaryota</taxon>
        <taxon>Metazoa</taxon>
        <taxon>Chordata</taxon>
        <taxon>Craniata</taxon>
        <taxon>Vertebrata</taxon>
        <taxon>Euteleostomi</taxon>
        <taxon>Actinopterygii</taxon>
        <taxon>Neopterygii</taxon>
        <taxon>Teleostei</taxon>
        <taxon>Anguilliformes</taxon>
        <taxon>Anguillidae</taxon>
        <taxon>Anguilla</taxon>
    </lineage>
</organism>
<protein>
    <submittedName>
        <fullName evidence="1">Uncharacterized protein</fullName>
    </submittedName>
</protein>
<reference evidence="1" key="2">
    <citation type="journal article" date="2015" name="Fish Shellfish Immunol.">
        <title>Early steps in the European eel (Anguilla anguilla)-Vibrio vulnificus interaction in the gills: Role of the RtxA13 toxin.</title>
        <authorList>
            <person name="Callol A."/>
            <person name="Pajuelo D."/>
            <person name="Ebbesson L."/>
            <person name="Teles M."/>
            <person name="MacKenzie S."/>
            <person name="Amaro C."/>
        </authorList>
    </citation>
    <scope>NUCLEOTIDE SEQUENCE</scope>
</reference>
<dbReference type="AlphaFoldDB" id="A0A0E9XCY5"/>
<evidence type="ECO:0000313" key="1">
    <source>
        <dbReference type="EMBL" id="JAI00608.1"/>
    </source>
</evidence>
<sequence length="46" mass="5515">MLILSLVWNMYDVYISFQTSDIVYALELTVEYYFSLKVMMNLLLVQ</sequence>
<accession>A0A0E9XCY5</accession>
<reference evidence="1" key="1">
    <citation type="submission" date="2014-11" db="EMBL/GenBank/DDBJ databases">
        <authorList>
            <person name="Amaro Gonzalez C."/>
        </authorList>
    </citation>
    <scope>NUCLEOTIDE SEQUENCE</scope>
</reference>